<dbReference type="GO" id="GO:0042941">
    <property type="term" value="P:D-alanine transmembrane transport"/>
    <property type="evidence" value="ECO:0007669"/>
    <property type="project" value="TreeGrafter"/>
</dbReference>
<evidence type="ECO:0000256" key="2">
    <source>
        <dbReference type="ARBA" id="ARBA00022448"/>
    </source>
</evidence>
<evidence type="ECO:0000313" key="12">
    <source>
        <dbReference type="EMBL" id="USQ87723.1"/>
    </source>
</evidence>
<protein>
    <submittedName>
        <fullName evidence="11">Branched-chain amino acid ABC transporter permease</fullName>
    </submittedName>
</protein>
<comment type="similarity">
    <text evidence="9">Belongs to the binding-protein-dependent transport system permease family. LivHM subfamily.</text>
</comment>
<dbReference type="Proteomes" id="UP001056374">
    <property type="component" value="Chromosome"/>
</dbReference>
<dbReference type="Proteomes" id="UP000184286">
    <property type="component" value="Unassembled WGS sequence"/>
</dbReference>
<keyword evidence="14" id="KW-1185">Reference proteome</keyword>
<evidence type="ECO:0000256" key="10">
    <source>
        <dbReference type="SAM" id="Phobius"/>
    </source>
</evidence>
<reference evidence="13" key="1">
    <citation type="submission" date="2016-11" db="EMBL/GenBank/DDBJ databases">
        <authorList>
            <person name="Schniete J.K."/>
            <person name="Salih T."/>
            <person name="Algora Gallardo L."/>
            <person name="Martinez Fernandez S."/>
            <person name="Herron P.R."/>
        </authorList>
    </citation>
    <scope>NUCLEOTIDE SEQUENCE [LARGE SCALE GENOMIC DNA]</scope>
    <source>
        <strain evidence="13">DSM 41896</strain>
    </source>
</reference>
<proteinExistence type="inferred from homology"/>
<dbReference type="GO" id="GO:1903806">
    <property type="term" value="P:L-isoleucine import across plasma membrane"/>
    <property type="evidence" value="ECO:0007669"/>
    <property type="project" value="TreeGrafter"/>
</dbReference>
<comment type="subcellular location">
    <subcellularLocation>
        <location evidence="1">Cell membrane</location>
        <topology evidence="1">Multi-pass membrane protein</topology>
    </subcellularLocation>
</comment>
<dbReference type="CDD" id="cd06582">
    <property type="entry name" value="TM_PBP1_LivH_like"/>
    <property type="match status" value="1"/>
</dbReference>
<evidence type="ECO:0000256" key="8">
    <source>
        <dbReference type="ARBA" id="ARBA00023136"/>
    </source>
</evidence>
<feature type="transmembrane region" description="Helical" evidence="10">
    <location>
        <begin position="150"/>
        <end position="168"/>
    </location>
</feature>
<keyword evidence="2" id="KW-0813">Transport</keyword>
<evidence type="ECO:0000256" key="9">
    <source>
        <dbReference type="ARBA" id="ARBA00037998"/>
    </source>
</evidence>
<dbReference type="Pfam" id="PF02653">
    <property type="entry name" value="BPD_transp_2"/>
    <property type="match status" value="1"/>
</dbReference>
<feature type="transmembrane region" description="Helical" evidence="10">
    <location>
        <begin position="280"/>
        <end position="296"/>
    </location>
</feature>
<feature type="transmembrane region" description="Helical" evidence="10">
    <location>
        <begin position="64"/>
        <end position="86"/>
    </location>
</feature>
<dbReference type="GO" id="GO:0015190">
    <property type="term" value="F:L-leucine transmembrane transporter activity"/>
    <property type="evidence" value="ECO:0007669"/>
    <property type="project" value="TreeGrafter"/>
</dbReference>
<dbReference type="GO" id="GO:0015192">
    <property type="term" value="F:L-phenylalanine transmembrane transporter activity"/>
    <property type="evidence" value="ECO:0007669"/>
    <property type="project" value="TreeGrafter"/>
</dbReference>
<evidence type="ECO:0000256" key="4">
    <source>
        <dbReference type="ARBA" id="ARBA00022519"/>
    </source>
</evidence>
<dbReference type="GO" id="GO:0015188">
    <property type="term" value="F:L-isoleucine transmembrane transporter activity"/>
    <property type="evidence" value="ECO:0007669"/>
    <property type="project" value="TreeGrafter"/>
</dbReference>
<evidence type="ECO:0000313" key="14">
    <source>
        <dbReference type="Proteomes" id="UP001056374"/>
    </source>
</evidence>
<evidence type="ECO:0000256" key="3">
    <source>
        <dbReference type="ARBA" id="ARBA00022475"/>
    </source>
</evidence>
<keyword evidence="3" id="KW-1003">Cell membrane</keyword>
<keyword evidence="5 10" id="KW-0812">Transmembrane</keyword>
<dbReference type="OrthoDB" id="9807115at2"/>
<evidence type="ECO:0000256" key="6">
    <source>
        <dbReference type="ARBA" id="ARBA00022970"/>
    </source>
</evidence>
<dbReference type="GO" id="GO:0005304">
    <property type="term" value="F:L-valine transmembrane transporter activity"/>
    <property type="evidence" value="ECO:0007669"/>
    <property type="project" value="TreeGrafter"/>
</dbReference>
<feature type="transmembrane region" description="Helical" evidence="10">
    <location>
        <begin position="196"/>
        <end position="216"/>
    </location>
</feature>
<sequence length="310" mass="32828">MNELPQQLVNGLLLGSMYGLVAIGYTMVYGIVQLINFAHGEIFMTGAFGALSVYLWVLPNGTTMWIALPLMLIGAMLVASLVAVGAERFAYRPLRGAPRLAPLITAIGLSLALQQAVWAWYPEATSARTFPQIEGGPFHIGDVTIQTGDVFLLAAAPISMGVLAYFVMKTRTGRGMQATAQDPDTAKLMGVNTDRIIVVAFALGAAFAAVGGVAYGLKYGQIDYRMGFILGLKAFTAAVLGGIGNIYGAMIGGVVLGIAETLATAYIADIPGMDQFGSQSWADVWAFVLLILVLLFRPQGLLGERVADRA</sequence>
<dbReference type="PANTHER" id="PTHR11795:SF371">
    <property type="entry name" value="HIGH-AFFINITY BRANCHED-CHAIN AMINO ACID TRANSPORT SYSTEM PERMEASE PROTEIN LIVH"/>
    <property type="match status" value="1"/>
</dbReference>
<evidence type="ECO:0000313" key="13">
    <source>
        <dbReference type="Proteomes" id="UP000184286"/>
    </source>
</evidence>
<evidence type="ECO:0000256" key="1">
    <source>
        <dbReference type="ARBA" id="ARBA00004651"/>
    </source>
</evidence>
<evidence type="ECO:0000256" key="5">
    <source>
        <dbReference type="ARBA" id="ARBA00022692"/>
    </source>
</evidence>
<feature type="transmembrane region" description="Helical" evidence="10">
    <location>
        <begin position="247"/>
        <end position="268"/>
    </location>
</feature>
<reference evidence="11 13" key="3">
    <citation type="submission" date="2017-02" db="EMBL/GenBank/DDBJ databases">
        <title>Draft genome sequence of Streptomyces phaeoluteigriseus type strain DSM41896.</title>
        <authorList>
            <person name="Salih T.S."/>
            <person name="Algora Gallardo L."/>
            <person name="Melo Santos T."/>
            <person name="Filgueira Martinez S."/>
            <person name="Herron P.R."/>
        </authorList>
    </citation>
    <scope>NUCLEOTIDE SEQUENCE [LARGE SCALE GENOMIC DNA]</scope>
    <source>
        <strain evidence="11 13">DSM 41896</strain>
    </source>
</reference>
<name>A0A1V6MQR8_9ACTN</name>
<keyword evidence="8 10" id="KW-0472">Membrane</keyword>
<feature type="transmembrane region" description="Helical" evidence="10">
    <location>
        <begin position="98"/>
        <end position="121"/>
    </location>
</feature>
<dbReference type="EMBL" id="MPOH02000015">
    <property type="protein sequence ID" value="OQD54646.1"/>
    <property type="molecule type" value="Genomic_DNA"/>
</dbReference>
<keyword evidence="7 10" id="KW-1133">Transmembrane helix</keyword>
<reference evidence="11" key="2">
    <citation type="submission" date="2016-11" db="EMBL/GenBank/DDBJ databases">
        <authorList>
            <person name="Jaros S."/>
            <person name="Januszkiewicz K."/>
            <person name="Wedrychowicz H."/>
        </authorList>
    </citation>
    <scope>NUCLEOTIDE SEQUENCE [LARGE SCALE GENOMIC DNA]</scope>
    <source>
        <strain evidence="11">DSM 41896</strain>
    </source>
</reference>
<dbReference type="STRING" id="114686.BM536_022240"/>
<dbReference type="PANTHER" id="PTHR11795">
    <property type="entry name" value="BRANCHED-CHAIN AMINO ACID TRANSPORT SYSTEM PERMEASE PROTEIN LIVH"/>
    <property type="match status" value="1"/>
</dbReference>
<dbReference type="InterPro" id="IPR001851">
    <property type="entry name" value="ABC_transp_permease"/>
</dbReference>
<accession>A0A1V6MQR8</accession>
<dbReference type="GO" id="GO:0005886">
    <property type="term" value="C:plasma membrane"/>
    <property type="evidence" value="ECO:0007669"/>
    <property type="project" value="UniProtKB-SubCell"/>
</dbReference>
<feature type="transmembrane region" description="Helical" evidence="10">
    <location>
        <begin position="12"/>
        <end position="35"/>
    </location>
</feature>
<dbReference type="EMBL" id="CP099468">
    <property type="protein sequence ID" value="USQ87723.1"/>
    <property type="molecule type" value="Genomic_DNA"/>
</dbReference>
<evidence type="ECO:0000256" key="7">
    <source>
        <dbReference type="ARBA" id="ARBA00022989"/>
    </source>
</evidence>
<keyword evidence="4" id="KW-0997">Cell inner membrane</keyword>
<feature type="transmembrane region" description="Helical" evidence="10">
    <location>
        <begin position="42"/>
        <end position="58"/>
    </location>
</feature>
<dbReference type="GO" id="GO:0015808">
    <property type="term" value="P:L-alanine transport"/>
    <property type="evidence" value="ECO:0007669"/>
    <property type="project" value="TreeGrafter"/>
</dbReference>
<gene>
    <name evidence="11" type="ORF">BM536_022240</name>
    <name evidence="12" type="ORF">NFX46_30775</name>
</gene>
<evidence type="ECO:0000313" key="11">
    <source>
        <dbReference type="EMBL" id="OQD54646.1"/>
    </source>
</evidence>
<dbReference type="AlphaFoldDB" id="A0A1V6MQR8"/>
<dbReference type="InterPro" id="IPR052157">
    <property type="entry name" value="BCAA_transport_permease"/>
</dbReference>
<reference evidence="12" key="4">
    <citation type="submission" date="2022-06" db="EMBL/GenBank/DDBJ databases">
        <title>Complete genome sequence of soil microorganisms Streptomyces sp. Qhu-M197 isolated from Alpine meadows habitats on the Tibetan Plateau.</title>
        <authorList>
            <person name="Zhang B."/>
            <person name="Xiang X."/>
            <person name="Fan J."/>
        </authorList>
    </citation>
    <scope>NUCLEOTIDE SEQUENCE</scope>
    <source>
        <strain evidence="12">Qhu-M197</strain>
    </source>
</reference>
<keyword evidence="6" id="KW-0029">Amino-acid transport</keyword>
<dbReference type="RefSeq" id="WP_073497596.1">
    <property type="nucleotide sequence ID" value="NZ_CP099468.1"/>
</dbReference>
<organism evidence="11 13">
    <name type="scientific">Streptomyces phaeoluteigriseus</name>
    <dbReference type="NCBI Taxonomy" id="114686"/>
    <lineage>
        <taxon>Bacteria</taxon>
        <taxon>Bacillati</taxon>
        <taxon>Actinomycetota</taxon>
        <taxon>Actinomycetes</taxon>
        <taxon>Kitasatosporales</taxon>
        <taxon>Streptomycetaceae</taxon>
        <taxon>Streptomyces</taxon>
        <taxon>Streptomyces aurantiacus group</taxon>
    </lineage>
</organism>